<dbReference type="STRING" id="139420.A0A371DX00"/>
<reference evidence="6 7" key="1">
    <citation type="journal article" date="2018" name="Biotechnol. Biofuels">
        <title>Integrative visual omics of the white-rot fungus Polyporus brumalis exposes the biotechnological potential of its oxidative enzymes for delignifying raw plant biomass.</title>
        <authorList>
            <person name="Miyauchi S."/>
            <person name="Rancon A."/>
            <person name="Drula E."/>
            <person name="Hage H."/>
            <person name="Chaduli D."/>
            <person name="Favel A."/>
            <person name="Grisel S."/>
            <person name="Henrissat B."/>
            <person name="Herpoel-Gimbert I."/>
            <person name="Ruiz-Duenas F.J."/>
            <person name="Chevret D."/>
            <person name="Hainaut M."/>
            <person name="Lin J."/>
            <person name="Wang M."/>
            <person name="Pangilinan J."/>
            <person name="Lipzen A."/>
            <person name="Lesage-Meessen L."/>
            <person name="Navarro D."/>
            <person name="Riley R."/>
            <person name="Grigoriev I.V."/>
            <person name="Zhou S."/>
            <person name="Raouche S."/>
            <person name="Rosso M.N."/>
        </authorList>
    </citation>
    <scope>NUCLEOTIDE SEQUENCE [LARGE SCALE GENOMIC DNA]</scope>
    <source>
        <strain evidence="6 7">BRFM 1820</strain>
    </source>
</reference>
<keyword evidence="1" id="KW-0418">Kinase</keyword>
<keyword evidence="7" id="KW-1185">Reference proteome</keyword>
<evidence type="ECO:0000256" key="4">
    <source>
        <dbReference type="SAM" id="MobiDB-lite"/>
    </source>
</evidence>
<evidence type="ECO:0000313" key="7">
    <source>
        <dbReference type="Proteomes" id="UP000256964"/>
    </source>
</evidence>
<dbReference type="SMART" id="SM00220">
    <property type="entry name" value="S_TKc"/>
    <property type="match status" value="1"/>
</dbReference>
<evidence type="ECO:0000259" key="5">
    <source>
        <dbReference type="PROSITE" id="PS50011"/>
    </source>
</evidence>
<sequence length="453" mass="49877">MSVQPITTDSETAQEDEVISSSGSESEGEGFIYNQLEDNEKEPLELYRPGYLHPVVVGDIIRPDSSRCPNRPANSPTGYRILHKLGHGGEATVWLAQGLETPERLVSLKVYSAHCHTAAEREARALRASAATSNVPWSKHVLSLIDSFTIRGPNGIHHTHISDVVLPMIQAPQLSACTKKDLLRGVARGLAHLHRCGFIHGDVHIGNVGCTMPPRFASATIWEVMEPMGRYNVMMVLPVDPTQKRNSFPAYLLGPCALSYCYRTHRGKDPSWCPEARIFDLGNARHVRDEDNVAEDVRWACPPPEAAFAHYALDGREILPTTASDVWCLGAMIAIIFSNMPISERNGKTSMVDFALLGGVLPPAWCQFWETDPQLRTIAVTPTKSAQKWHKLHESILQENPGVDGADVDRLISLLRRMLAVDSAARPSMEEVLADPWFAATRSVATEGADPAM</sequence>
<feature type="region of interest" description="Disordered" evidence="4">
    <location>
        <begin position="1"/>
        <end position="29"/>
    </location>
</feature>
<dbReference type="Proteomes" id="UP000256964">
    <property type="component" value="Unassembled WGS sequence"/>
</dbReference>
<dbReference type="GO" id="GO:0004674">
    <property type="term" value="F:protein serine/threonine kinase activity"/>
    <property type="evidence" value="ECO:0007669"/>
    <property type="project" value="UniProtKB-KW"/>
</dbReference>
<protein>
    <submittedName>
        <fullName evidence="6">Kinase-like protein</fullName>
    </submittedName>
</protein>
<keyword evidence="1" id="KW-0723">Serine/threonine-protein kinase</keyword>
<dbReference type="PANTHER" id="PTHR24055">
    <property type="entry name" value="MITOGEN-ACTIVATED PROTEIN KINASE"/>
    <property type="match status" value="1"/>
</dbReference>
<dbReference type="SUPFAM" id="SSF56112">
    <property type="entry name" value="Protein kinase-like (PK-like)"/>
    <property type="match status" value="1"/>
</dbReference>
<evidence type="ECO:0000256" key="1">
    <source>
        <dbReference type="ARBA" id="ARBA00022527"/>
    </source>
</evidence>
<dbReference type="GO" id="GO:0005524">
    <property type="term" value="F:ATP binding"/>
    <property type="evidence" value="ECO:0007669"/>
    <property type="project" value="UniProtKB-KW"/>
</dbReference>
<dbReference type="Gene3D" id="3.30.200.20">
    <property type="entry name" value="Phosphorylase Kinase, domain 1"/>
    <property type="match status" value="1"/>
</dbReference>
<keyword evidence="2" id="KW-0547">Nucleotide-binding</keyword>
<dbReference type="Gene3D" id="1.10.510.10">
    <property type="entry name" value="Transferase(Phosphotransferase) domain 1"/>
    <property type="match status" value="1"/>
</dbReference>
<evidence type="ECO:0000256" key="3">
    <source>
        <dbReference type="ARBA" id="ARBA00022840"/>
    </source>
</evidence>
<feature type="domain" description="Protein kinase" evidence="5">
    <location>
        <begin position="79"/>
        <end position="438"/>
    </location>
</feature>
<name>A0A371DX00_9APHY</name>
<dbReference type="OrthoDB" id="5979581at2759"/>
<keyword evidence="3" id="KW-0067">ATP-binding</keyword>
<evidence type="ECO:0000313" key="6">
    <source>
        <dbReference type="EMBL" id="RDX57045.1"/>
    </source>
</evidence>
<dbReference type="AlphaFoldDB" id="A0A371DX00"/>
<evidence type="ECO:0000256" key="2">
    <source>
        <dbReference type="ARBA" id="ARBA00022741"/>
    </source>
</evidence>
<accession>A0A371DX00</accession>
<dbReference type="EMBL" id="KZ857379">
    <property type="protein sequence ID" value="RDX57045.1"/>
    <property type="molecule type" value="Genomic_DNA"/>
</dbReference>
<proteinExistence type="predicted"/>
<dbReference type="InterPro" id="IPR000719">
    <property type="entry name" value="Prot_kinase_dom"/>
</dbReference>
<organism evidence="6 7">
    <name type="scientific">Lentinus brumalis</name>
    <dbReference type="NCBI Taxonomy" id="2498619"/>
    <lineage>
        <taxon>Eukaryota</taxon>
        <taxon>Fungi</taxon>
        <taxon>Dikarya</taxon>
        <taxon>Basidiomycota</taxon>
        <taxon>Agaricomycotina</taxon>
        <taxon>Agaricomycetes</taxon>
        <taxon>Polyporales</taxon>
        <taxon>Polyporaceae</taxon>
        <taxon>Lentinus</taxon>
    </lineage>
</organism>
<dbReference type="InterPro" id="IPR011009">
    <property type="entry name" value="Kinase-like_dom_sf"/>
</dbReference>
<dbReference type="PROSITE" id="PS50011">
    <property type="entry name" value="PROTEIN_KINASE_DOM"/>
    <property type="match status" value="1"/>
</dbReference>
<gene>
    <name evidence="6" type="ORF">OH76DRAFT_1476521</name>
</gene>
<feature type="compositionally biased region" description="Polar residues" evidence="4">
    <location>
        <begin position="1"/>
        <end position="11"/>
    </location>
</feature>
<keyword evidence="1" id="KW-0808">Transferase</keyword>
<dbReference type="InterPro" id="IPR050117">
    <property type="entry name" value="MAPK"/>
</dbReference>